<evidence type="ECO:0000313" key="3">
    <source>
        <dbReference type="EMBL" id="AFK47912.1"/>
    </source>
</evidence>
<dbReference type="EMBL" id="BT148118">
    <property type="protein sequence ID" value="AFK47912.1"/>
    <property type="molecule type" value="mRNA"/>
</dbReference>
<dbReference type="AlphaFoldDB" id="I3T5X0"/>
<accession>I3T5X0</accession>
<feature type="domain" description="Myb-like" evidence="2">
    <location>
        <begin position="45"/>
        <end position="114"/>
    </location>
</feature>
<dbReference type="PANTHER" id="PTHR45023">
    <property type="match status" value="1"/>
</dbReference>
<proteinExistence type="evidence at transcript level"/>
<evidence type="ECO:0000256" key="1">
    <source>
        <dbReference type="SAM" id="MobiDB-lite"/>
    </source>
</evidence>
<dbReference type="InterPro" id="IPR001005">
    <property type="entry name" value="SANT/Myb"/>
</dbReference>
<name>I3T5X0_LOTJA</name>
<organism evidence="3">
    <name type="scientific">Lotus japonicus</name>
    <name type="common">Lotus corniculatus var. japonicus</name>
    <dbReference type="NCBI Taxonomy" id="34305"/>
    <lineage>
        <taxon>Eukaryota</taxon>
        <taxon>Viridiplantae</taxon>
        <taxon>Streptophyta</taxon>
        <taxon>Embryophyta</taxon>
        <taxon>Tracheophyta</taxon>
        <taxon>Spermatophyta</taxon>
        <taxon>Magnoliopsida</taxon>
        <taxon>eudicotyledons</taxon>
        <taxon>Gunneridae</taxon>
        <taxon>Pentapetalae</taxon>
        <taxon>rosids</taxon>
        <taxon>fabids</taxon>
        <taxon>Fabales</taxon>
        <taxon>Fabaceae</taxon>
        <taxon>Papilionoideae</taxon>
        <taxon>50 kb inversion clade</taxon>
        <taxon>NPAAA clade</taxon>
        <taxon>Hologalegina</taxon>
        <taxon>robinioid clade</taxon>
        <taxon>Loteae</taxon>
        <taxon>Lotus</taxon>
    </lineage>
</organism>
<dbReference type="PANTHER" id="PTHR45023:SF13">
    <property type="entry name" value="PUTATIVE-RELATED"/>
    <property type="match status" value="1"/>
</dbReference>
<feature type="region of interest" description="Disordered" evidence="1">
    <location>
        <begin position="32"/>
        <end position="52"/>
    </location>
</feature>
<sequence>MAMVNENFSSVDAPEFPEFSTQMTLGGMTAANQFTPNQEDTTPKSKKTHSPAWSTAQNLVLISRWINRGTSSVVGKNQKGETFWRDIAEYCNEHCSFDPPRDGIACRNRWNYMNKILGKWIGAYDAAKRQQASGWSDNDVLAKARELFACGKNVQFTLMEEWIQLRDLPRFCSQVGGNSGSASSGSKRSHDSDACGSTSIGSIPRPIGREAAKRKNKKKSREAPLEEDKGWGWGEYQNFKEKELVRLEKIASMQEETNQLMKTNLYLRLTSEENLDGHKKELLKKLSQELFEN</sequence>
<evidence type="ECO:0000259" key="2">
    <source>
        <dbReference type="PROSITE" id="PS50090"/>
    </source>
</evidence>
<feature type="region of interest" description="Disordered" evidence="1">
    <location>
        <begin position="178"/>
        <end position="226"/>
    </location>
</feature>
<dbReference type="PROSITE" id="PS50090">
    <property type="entry name" value="MYB_LIKE"/>
    <property type="match status" value="1"/>
</dbReference>
<reference evidence="3" key="1">
    <citation type="submission" date="2012-05" db="EMBL/GenBank/DDBJ databases">
        <authorList>
            <person name="Krishnakumar V."/>
            <person name="Cheung F."/>
            <person name="Xiao Y."/>
            <person name="Chan A."/>
            <person name="Moskal W.A."/>
            <person name="Town C.D."/>
        </authorList>
    </citation>
    <scope>NUCLEOTIDE SEQUENCE</scope>
</reference>
<protein>
    <recommendedName>
        <fullName evidence="2">Myb-like domain-containing protein</fullName>
    </recommendedName>
</protein>